<dbReference type="Proteomes" id="UP001152872">
    <property type="component" value="Unassembled WGS sequence"/>
</dbReference>
<dbReference type="Gene3D" id="1.20.1440.60">
    <property type="entry name" value="23S rRNA-intervening sequence"/>
    <property type="match status" value="1"/>
</dbReference>
<sequence>MFDLRDRTKSFALRIVKLYTSLPKTTEAQVLGKQVLRSGTSVGAHYREATRARSNAEYISKIEVGLQELEESIYWLELLAEAEIIKASNLTNLIQEAEELIAIFVTLVKKAKGKDGRVKAEDGNLKAEE</sequence>
<dbReference type="Pfam" id="PF05635">
    <property type="entry name" value="23S_rRNA_IVP"/>
    <property type="match status" value="1"/>
</dbReference>
<dbReference type="AlphaFoldDB" id="A0A9X4M9M9"/>
<dbReference type="InterPro" id="IPR012657">
    <property type="entry name" value="23S_rRNA-intervening_sequence"/>
</dbReference>
<dbReference type="PIRSF" id="PIRSF035652">
    <property type="entry name" value="CHP02436"/>
    <property type="match status" value="1"/>
</dbReference>
<evidence type="ECO:0000313" key="1">
    <source>
        <dbReference type="EMBL" id="MDG3493601.1"/>
    </source>
</evidence>
<dbReference type="InterPro" id="IPR036583">
    <property type="entry name" value="23S_rRNA_IVS_sf"/>
</dbReference>
<evidence type="ECO:0000313" key="2">
    <source>
        <dbReference type="Proteomes" id="UP001152872"/>
    </source>
</evidence>
<dbReference type="SUPFAM" id="SSF158446">
    <property type="entry name" value="IVS-encoded protein-like"/>
    <property type="match status" value="1"/>
</dbReference>
<dbReference type="NCBIfam" id="TIGR02436">
    <property type="entry name" value="four helix bundle protein"/>
    <property type="match status" value="1"/>
</dbReference>
<dbReference type="PANTHER" id="PTHR38471:SF2">
    <property type="entry name" value="FOUR HELIX BUNDLE PROTEIN"/>
    <property type="match status" value="1"/>
</dbReference>
<dbReference type="EMBL" id="VBTY01000016">
    <property type="protein sequence ID" value="MDG3493601.1"/>
    <property type="molecule type" value="Genomic_DNA"/>
</dbReference>
<dbReference type="PANTHER" id="PTHR38471">
    <property type="entry name" value="FOUR HELIX BUNDLE PROTEIN"/>
    <property type="match status" value="1"/>
</dbReference>
<reference evidence="1" key="1">
    <citation type="submission" date="2019-05" db="EMBL/GenBank/DDBJ databases">
        <title>Whole genome sequencing of Pseudanabaena catenata USMAC16.</title>
        <authorList>
            <person name="Khan Z."/>
            <person name="Omar W.M."/>
            <person name="Convey P."/>
            <person name="Merican F."/>
            <person name="Najimudin N."/>
        </authorList>
    </citation>
    <scope>NUCLEOTIDE SEQUENCE</scope>
    <source>
        <strain evidence="1">USMAC16</strain>
    </source>
</reference>
<protein>
    <submittedName>
        <fullName evidence="1">Four helix bundle protein</fullName>
    </submittedName>
</protein>
<dbReference type="RefSeq" id="WP_009625646.1">
    <property type="nucleotide sequence ID" value="NZ_VBTY01000016.1"/>
</dbReference>
<gene>
    <name evidence="1" type="ORF">FEV09_03430</name>
</gene>
<keyword evidence="2" id="KW-1185">Reference proteome</keyword>
<proteinExistence type="predicted"/>
<comment type="caution">
    <text evidence="1">The sequence shown here is derived from an EMBL/GenBank/DDBJ whole genome shotgun (WGS) entry which is preliminary data.</text>
</comment>
<accession>A0A9X4M9M9</accession>
<organism evidence="1 2">
    <name type="scientific">Pseudanabaena catenata USMAC16</name>
    <dbReference type="NCBI Taxonomy" id="1855837"/>
    <lineage>
        <taxon>Bacteria</taxon>
        <taxon>Bacillati</taxon>
        <taxon>Cyanobacteriota</taxon>
        <taxon>Cyanophyceae</taxon>
        <taxon>Pseudanabaenales</taxon>
        <taxon>Pseudanabaenaceae</taxon>
        <taxon>Pseudanabaena</taxon>
    </lineage>
</organism>
<name>A0A9X4M9M9_9CYAN</name>